<comment type="caution">
    <text evidence="1">The sequence shown here is derived from an EMBL/GenBank/DDBJ whole genome shotgun (WGS) entry which is preliminary data.</text>
</comment>
<dbReference type="AlphaFoldDB" id="A0AA38C9H7"/>
<organism evidence="1 2">
    <name type="scientific">Taxus chinensis</name>
    <name type="common">Chinese yew</name>
    <name type="synonym">Taxus wallichiana var. chinensis</name>
    <dbReference type="NCBI Taxonomy" id="29808"/>
    <lineage>
        <taxon>Eukaryota</taxon>
        <taxon>Viridiplantae</taxon>
        <taxon>Streptophyta</taxon>
        <taxon>Embryophyta</taxon>
        <taxon>Tracheophyta</taxon>
        <taxon>Spermatophyta</taxon>
        <taxon>Pinopsida</taxon>
        <taxon>Pinidae</taxon>
        <taxon>Conifers II</taxon>
        <taxon>Cupressales</taxon>
        <taxon>Taxaceae</taxon>
        <taxon>Taxus</taxon>
    </lineage>
</organism>
<reference evidence="1 2" key="1">
    <citation type="journal article" date="2021" name="Nat. Plants">
        <title>The Taxus genome provides insights into paclitaxel biosynthesis.</title>
        <authorList>
            <person name="Xiong X."/>
            <person name="Gou J."/>
            <person name="Liao Q."/>
            <person name="Li Y."/>
            <person name="Zhou Q."/>
            <person name="Bi G."/>
            <person name="Li C."/>
            <person name="Du R."/>
            <person name="Wang X."/>
            <person name="Sun T."/>
            <person name="Guo L."/>
            <person name="Liang H."/>
            <person name="Lu P."/>
            <person name="Wu Y."/>
            <person name="Zhang Z."/>
            <person name="Ro D.K."/>
            <person name="Shang Y."/>
            <person name="Huang S."/>
            <person name="Yan J."/>
        </authorList>
    </citation>
    <scope>NUCLEOTIDE SEQUENCE [LARGE SCALE GENOMIC DNA]</scope>
    <source>
        <strain evidence="1">Ta-2019</strain>
    </source>
</reference>
<sequence>MVYAIDGEEEESFDVNHSVGTHEVIDSVDEWARTYHEPLKTKKVNIGSEEEPKEAIIGDYWSEKEVSKIIDILHEFEDLFPHGYHELKGIHHSLGEMRIKLKE</sequence>
<proteinExistence type="predicted"/>
<dbReference type="EMBL" id="JAHRHJ020000011">
    <property type="protein sequence ID" value="KAH9296447.1"/>
    <property type="molecule type" value="Genomic_DNA"/>
</dbReference>
<gene>
    <name evidence="1" type="ORF">KI387_040035</name>
</gene>
<evidence type="ECO:0000313" key="2">
    <source>
        <dbReference type="Proteomes" id="UP000824469"/>
    </source>
</evidence>
<name>A0AA38C9H7_TAXCH</name>
<feature type="non-terminal residue" evidence="1">
    <location>
        <position position="103"/>
    </location>
</feature>
<accession>A0AA38C9H7</accession>
<protein>
    <submittedName>
        <fullName evidence="1">Uncharacterized protein</fullName>
    </submittedName>
</protein>
<keyword evidence="2" id="KW-1185">Reference proteome</keyword>
<evidence type="ECO:0000313" key="1">
    <source>
        <dbReference type="EMBL" id="KAH9296447.1"/>
    </source>
</evidence>
<dbReference type="Proteomes" id="UP000824469">
    <property type="component" value="Unassembled WGS sequence"/>
</dbReference>